<dbReference type="InterPro" id="IPR024593">
    <property type="entry name" value="DUF3444"/>
</dbReference>
<dbReference type="InterPro" id="IPR036869">
    <property type="entry name" value="J_dom_sf"/>
</dbReference>
<feature type="domain" description="J" evidence="2">
    <location>
        <begin position="69"/>
        <end position="133"/>
    </location>
</feature>
<sequence length="636" mass="73284">MEVDSDQQRAALRLKTIAETKYTDSNIKSALKHIKKAHRLCPNLDGVSSMLTAFKILQVASKTQSDISDWYKILQVEPFSHINTIKKEYKRLALNLHPDKNSYLGCEEAFKLVGEGFRVLSDKIKRKEYDMRLRIKLQEERVNDYSVVETFWTACSRCRLLHQFERRYLGHNLVCPSCKQSFEAVEVEERDKEEHGIADRVRVRSERLRRKVVVGEEGIEELGGNLGSSKKMASVGSRRKVGGGQIGSQRARSENCEVKEDGSGEWGGGRLRNGGLRRKMSTVDEVLERSKPKRVKFGEEMMTLAQMRLEAKQRVIQERAKMKEKQKDVRKKTKEKEEKEKLEALTKLVDRKVKKDGVSKKTGVVELEAQDNLDENRNLDTEGRGASRKSASMRAHQKGLRRRDSEIMTIEDSEFYDFNRDRGERSFRKGQVWAIYDDDDGLPRCYGLIEEVISLNPFQVKLSWLDLQSDGDEGLIGWKKKGFHVPCGRFKVSRKTTIKSLNVFSHVVDCERAAREVYRIYPVKGSVWALHNEVNFGAEERNTSARDKECFEIVVILTSYSEMYGLSIACLERVEGYNTVYKRREVGVHAIRRLEKDDVRLLSHQIPARKLSDDEVPARLKDFWELDPALLPLDDL</sequence>
<gene>
    <name evidence="3" type="ORF">JCGZ_25528</name>
</gene>
<proteinExistence type="predicted"/>
<organism evidence="3 4">
    <name type="scientific">Jatropha curcas</name>
    <name type="common">Barbados nut</name>
    <dbReference type="NCBI Taxonomy" id="180498"/>
    <lineage>
        <taxon>Eukaryota</taxon>
        <taxon>Viridiplantae</taxon>
        <taxon>Streptophyta</taxon>
        <taxon>Embryophyta</taxon>
        <taxon>Tracheophyta</taxon>
        <taxon>Spermatophyta</taxon>
        <taxon>Magnoliopsida</taxon>
        <taxon>eudicotyledons</taxon>
        <taxon>Gunneridae</taxon>
        <taxon>Pentapetalae</taxon>
        <taxon>rosids</taxon>
        <taxon>fabids</taxon>
        <taxon>Malpighiales</taxon>
        <taxon>Euphorbiaceae</taxon>
        <taxon>Crotonoideae</taxon>
        <taxon>Jatropheae</taxon>
        <taxon>Jatropha</taxon>
    </lineage>
</organism>
<dbReference type="Pfam" id="PF11926">
    <property type="entry name" value="DUF3444"/>
    <property type="match status" value="1"/>
</dbReference>
<feature type="region of interest" description="Disordered" evidence="1">
    <location>
        <begin position="375"/>
        <end position="402"/>
    </location>
</feature>
<dbReference type="PROSITE" id="PS50076">
    <property type="entry name" value="DNAJ_2"/>
    <property type="match status" value="1"/>
</dbReference>
<reference evidence="3 4" key="1">
    <citation type="journal article" date="2014" name="PLoS ONE">
        <title>Global Analysis of Gene Expression Profiles in Physic Nut (Jatropha curcas L.) Seedlings Exposed to Salt Stress.</title>
        <authorList>
            <person name="Zhang L."/>
            <person name="Zhang C."/>
            <person name="Wu P."/>
            <person name="Chen Y."/>
            <person name="Li M."/>
            <person name="Jiang H."/>
            <person name="Wu G."/>
        </authorList>
    </citation>
    <scope>NUCLEOTIDE SEQUENCE [LARGE SCALE GENOMIC DNA]</scope>
    <source>
        <strain evidence="4">cv. GZQX0401</strain>
        <tissue evidence="3">Young leaves</tissue>
    </source>
</reference>
<evidence type="ECO:0000259" key="2">
    <source>
        <dbReference type="PROSITE" id="PS50076"/>
    </source>
</evidence>
<dbReference type="PRINTS" id="PR00625">
    <property type="entry name" value="JDOMAIN"/>
</dbReference>
<name>A0A067JL33_JATCU</name>
<dbReference type="SMART" id="SM00271">
    <property type="entry name" value="DnaJ"/>
    <property type="match status" value="1"/>
</dbReference>
<dbReference type="SUPFAM" id="SSF46565">
    <property type="entry name" value="Chaperone J-domain"/>
    <property type="match status" value="1"/>
</dbReference>
<dbReference type="Proteomes" id="UP000027138">
    <property type="component" value="Unassembled WGS sequence"/>
</dbReference>
<feature type="region of interest" description="Disordered" evidence="1">
    <location>
        <begin position="320"/>
        <end position="339"/>
    </location>
</feature>
<dbReference type="InterPro" id="IPR056988">
    <property type="entry name" value="Zn_ribbon_pln"/>
</dbReference>
<evidence type="ECO:0000313" key="4">
    <source>
        <dbReference type="Proteomes" id="UP000027138"/>
    </source>
</evidence>
<dbReference type="InterPro" id="IPR001623">
    <property type="entry name" value="DnaJ_domain"/>
</dbReference>
<dbReference type="EMBL" id="KK915100">
    <property type="protein sequence ID" value="KDP24612.1"/>
    <property type="molecule type" value="Genomic_DNA"/>
</dbReference>
<dbReference type="KEGG" id="jcu:105646505"/>
<feature type="compositionally biased region" description="Basic and acidic residues" evidence="1">
    <location>
        <begin position="375"/>
        <end position="385"/>
    </location>
</feature>
<dbReference type="CDD" id="cd06257">
    <property type="entry name" value="DnaJ"/>
    <property type="match status" value="1"/>
</dbReference>
<dbReference type="AlphaFoldDB" id="A0A067JL33"/>
<dbReference type="PANTHER" id="PTHR44137:SF24">
    <property type="entry name" value="DNAJ HEAT SHOCK N-TERMINAL DOMAIN-CONTAINING PROTEIN"/>
    <property type="match status" value="1"/>
</dbReference>
<evidence type="ECO:0000256" key="1">
    <source>
        <dbReference type="SAM" id="MobiDB-lite"/>
    </source>
</evidence>
<accession>A0A067JL33</accession>
<feature type="region of interest" description="Disordered" evidence="1">
    <location>
        <begin position="238"/>
        <end position="271"/>
    </location>
</feature>
<evidence type="ECO:0000313" key="3">
    <source>
        <dbReference type="EMBL" id="KDP24612.1"/>
    </source>
</evidence>
<dbReference type="Pfam" id="PF00226">
    <property type="entry name" value="DnaJ"/>
    <property type="match status" value="1"/>
</dbReference>
<dbReference type="OrthoDB" id="66964at2759"/>
<protein>
    <recommendedName>
        <fullName evidence="2">J domain-containing protein</fullName>
    </recommendedName>
</protein>
<dbReference type="Pfam" id="PF23551">
    <property type="entry name" value="Zn_ribbon_20"/>
    <property type="match status" value="1"/>
</dbReference>
<feature type="compositionally biased region" description="Basic and acidic residues" evidence="1">
    <location>
        <begin position="251"/>
        <end position="262"/>
    </location>
</feature>
<dbReference type="Gene3D" id="1.10.287.110">
    <property type="entry name" value="DnaJ domain"/>
    <property type="match status" value="1"/>
</dbReference>
<dbReference type="PANTHER" id="PTHR44137">
    <property type="entry name" value="BNAC03G44070D PROTEIN"/>
    <property type="match status" value="1"/>
</dbReference>
<keyword evidence="4" id="KW-1185">Reference proteome</keyword>